<keyword evidence="1" id="KW-0812">Transmembrane</keyword>
<dbReference type="InterPro" id="IPR055943">
    <property type="entry name" value="DUF7521"/>
</dbReference>
<feature type="transmembrane region" description="Helical" evidence="1">
    <location>
        <begin position="87"/>
        <end position="108"/>
    </location>
</feature>
<keyword evidence="1" id="KW-1133">Transmembrane helix</keyword>
<dbReference type="Proteomes" id="UP000281431">
    <property type="component" value="Unassembled WGS sequence"/>
</dbReference>
<dbReference type="Pfam" id="PF24365">
    <property type="entry name" value="DUF7521"/>
    <property type="match status" value="1"/>
</dbReference>
<keyword evidence="3" id="KW-1185">Reference proteome</keyword>
<evidence type="ECO:0000313" key="2">
    <source>
        <dbReference type="EMBL" id="RQG97389.1"/>
    </source>
</evidence>
<accession>A0A3N6PCV3</accession>
<protein>
    <submittedName>
        <fullName evidence="2">Uncharacterized protein</fullName>
    </submittedName>
</protein>
<dbReference type="AlphaFoldDB" id="A0A3N6PCV3"/>
<proteinExistence type="predicted"/>
<keyword evidence="1" id="KW-0472">Membrane</keyword>
<dbReference type="EMBL" id="REFZ01000020">
    <property type="protein sequence ID" value="RQG97389.1"/>
    <property type="molecule type" value="Genomic_DNA"/>
</dbReference>
<reference evidence="2 3" key="1">
    <citation type="submission" date="2018-10" db="EMBL/GenBank/DDBJ databases">
        <title>Natrarchaeobius chitinivorans gen. nov., sp. nov., and Natrarchaeobius haloalkaliphilus sp. nov., alkaliphilic, chitin-utilizing haloarchaea from hypersaline alkaline lakes.</title>
        <authorList>
            <person name="Sorokin D.Y."/>
            <person name="Elcheninov A.G."/>
            <person name="Kostrikina N.A."/>
            <person name="Bale N.J."/>
            <person name="Sinninghe Damste J.S."/>
            <person name="Khijniak T.V."/>
            <person name="Kublanov I.V."/>
            <person name="Toshchakov S.V."/>
        </authorList>
    </citation>
    <scope>NUCLEOTIDE SEQUENCE [LARGE SCALE GENOMIC DNA]</scope>
    <source>
        <strain evidence="2 3">AArcht7</strain>
    </source>
</reference>
<feature type="transmembrane region" description="Helical" evidence="1">
    <location>
        <begin position="20"/>
        <end position="40"/>
    </location>
</feature>
<evidence type="ECO:0000256" key="1">
    <source>
        <dbReference type="SAM" id="Phobius"/>
    </source>
</evidence>
<sequence length="110" mass="11818">MLEIPLQLGEALSPDYFEGAMLSINFLKGVIGLAIAVIAYRGYRRNASRPMLYLSLGFVLVLGAPFVLYVVALAIVALLSLPPIAEMGVVVTAELSQVLGLLIIVYALRL</sequence>
<gene>
    <name evidence="2" type="ORF">EA472_19350</name>
</gene>
<name>A0A3N6PCV3_NATCH</name>
<organism evidence="2 3">
    <name type="scientific">Natrarchaeobius chitinivorans</name>
    <dbReference type="NCBI Taxonomy" id="1679083"/>
    <lineage>
        <taxon>Archaea</taxon>
        <taxon>Methanobacteriati</taxon>
        <taxon>Methanobacteriota</taxon>
        <taxon>Stenosarchaea group</taxon>
        <taxon>Halobacteria</taxon>
        <taxon>Halobacteriales</taxon>
        <taxon>Natrialbaceae</taxon>
        <taxon>Natrarchaeobius</taxon>
    </lineage>
</organism>
<evidence type="ECO:0000313" key="3">
    <source>
        <dbReference type="Proteomes" id="UP000281431"/>
    </source>
</evidence>
<comment type="caution">
    <text evidence="2">The sequence shown here is derived from an EMBL/GenBank/DDBJ whole genome shotgun (WGS) entry which is preliminary data.</text>
</comment>
<dbReference type="OrthoDB" id="221164at2157"/>
<feature type="transmembrane region" description="Helical" evidence="1">
    <location>
        <begin position="52"/>
        <end position="81"/>
    </location>
</feature>